<organism evidence="1 2">
    <name type="scientific">Clunio marinus</name>
    <dbReference type="NCBI Taxonomy" id="568069"/>
    <lineage>
        <taxon>Eukaryota</taxon>
        <taxon>Metazoa</taxon>
        <taxon>Ecdysozoa</taxon>
        <taxon>Arthropoda</taxon>
        <taxon>Hexapoda</taxon>
        <taxon>Insecta</taxon>
        <taxon>Pterygota</taxon>
        <taxon>Neoptera</taxon>
        <taxon>Endopterygota</taxon>
        <taxon>Diptera</taxon>
        <taxon>Nematocera</taxon>
        <taxon>Chironomoidea</taxon>
        <taxon>Chironomidae</taxon>
        <taxon>Clunio</taxon>
    </lineage>
</organism>
<dbReference type="AlphaFoldDB" id="A0A1J1HM52"/>
<proteinExistence type="predicted"/>
<dbReference type="Proteomes" id="UP000183832">
    <property type="component" value="Unassembled WGS sequence"/>
</dbReference>
<evidence type="ECO:0000313" key="2">
    <source>
        <dbReference type="Proteomes" id="UP000183832"/>
    </source>
</evidence>
<reference evidence="1 2" key="1">
    <citation type="submission" date="2015-04" db="EMBL/GenBank/DDBJ databases">
        <authorList>
            <person name="Syromyatnikov M.Y."/>
            <person name="Popov V.N."/>
        </authorList>
    </citation>
    <scope>NUCLEOTIDE SEQUENCE [LARGE SCALE GENOMIC DNA]</scope>
</reference>
<keyword evidence="2" id="KW-1185">Reference proteome</keyword>
<dbReference type="EMBL" id="CVRI01000010">
    <property type="protein sequence ID" value="CRK89011.1"/>
    <property type="molecule type" value="Genomic_DNA"/>
</dbReference>
<evidence type="ECO:0000313" key="1">
    <source>
        <dbReference type="EMBL" id="CRK89011.1"/>
    </source>
</evidence>
<name>A0A1J1HM52_9DIPT</name>
<accession>A0A1J1HM52</accession>
<gene>
    <name evidence="1" type="ORF">CLUMA_CG002760</name>
</gene>
<protein>
    <submittedName>
        <fullName evidence="1">CLUMA_CG002760, isoform A</fullName>
    </submittedName>
</protein>
<sequence>MEKCSYTCEGVEKATNVLVIRRHSHSLTVVFSYSFLFTMTIRYYSDSPTQCAFLLKAKYNRSFKA</sequence>